<feature type="domain" description="Carboxylesterase type B" evidence="4">
    <location>
        <begin position="416"/>
        <end position="532"/>
    </location>
</feature>
<keyword evidence="2 3" id="KW-0378">Hydrolase</keyword>
<dbReference type="PANTHER" id="PTHR45570:SF1">
    <property type="entry name" value="CARBOXYLIC ESTER HYDROLASE"/>
    <property type="match status" value="1"/>
</dbReference>
<dbReference type="PANTHER" id="PTHR45570">
    <property type="entry name" value="CARBOXYLIC ESTER HYDROLASE"/>
    <property type="match status" value="1"/>
</dbReference>
<protein>
    <recommendedName>
        <fullName evidence="3">Carboxylic ester hydrolase</fullName>
        <ecNumber evidence="3">3.1.1.-</ecNumber>
    </recommendedName>
</protein>
<feature type="domain" description="Carboxylesterase type B" evidence="4">
    <location>
        <begin position="76"/>
        <end position="371"/>
    </location>
</feature>
<dbReference type="InParanoid" id="A8NEI8"/>
<dbReference type="SUPFAM" id="SSF53474">
    <property type="entry name" value="alpha/beta-Hydrolases"/>
    <property type="match status" value="1"/>
</dbReference>
<feature type="signal peptide" evidence="3">
    <location>
        <begin position="1"/>
        <end position="20"/>
    </location>
</feature>
<dbReference type="ESTHER" id="copc7-a8nei8">
    <property type="family name" value="Fungal_carboxylesterase_lipase"/>
</dbReference>
<accession>A8NEI8</accession>
<evidence type="ECO:0000256" key="2">
    <source>
        <dbReference type="ARBA" id="ARBA00022801"/>
    </source>
</evidence>
<dbReference type="InterPro" id="IPR002018">
    <property type="entry name" value="CarbesteraseB"/>
</dbReference>
<keyword evidence="3" id="KW-0732">Signal</keyword>
<evidence type="ECO:0000313" key="5">
    <source>
        <dbReference type="EMBL" id="EAU88729.2"/>
    </source>
</evidence>
<gene>
    <name evidence="5" type="ORF">CC1G_01102</name>
</gene>
<dbReference type="EMBL" id="AACS02000002">
    <property type="protein sequence ID" value="EAU88729.2"/>
    <property type="molecule type" value="Genomic_DNA"/>
</dbReference>
<dbReference type="AlphaFoldDB" id="A8NEI8"/>
<dbReference type="eggNOG" id="KOG1516">
    <property type="taxonomic scope" value="Eukaryota"/>
</dbReference>
<feature type="chain" id="PRO_5005122021" description="Carboxylic ester hydrolase" evidence="3">
    <location>
        <begin position="21"/>
        <end position="560"/>
    </location>
</feature>
<dbReference type="EC" id="3.1.1.-" evidence="3"/>
<dbReference type="InterPro" id="IPR019826">
    <property type="entry name" value="Carboxylesterase_B_AS"/>
</dbReference>
<name>A8NEI8_COPC7</name>
<dbReference type="OrthoDB" id="408631at2759"/>
<dbReference type="HOGENOM" id="CLU_006586_16_2_1"/>
<dbReference type="KEGG" id="cci:CC1G_01102"/>
<sequence length="560" mass="59539">MFLSLLVPLFLSLSLLPVEAAPFRRIGLARVDPKTILCQISFVDRWLCPEGGLNQYSRVTPIGTASGVMDPDGAIRYSLKYANAARWQPSTLVNTWTLPNGSNNVTELPLACPQDGVNPSVYTEDCLSMVLYVPPNLTPVISNAPVLVWIHGGSFVIGSASEAGLAGSKLALETNSIVAVIQYRLGAPVQLGFLAPNGQTNLGVKDVVNALQFLKNNVAAFGGSPNKVTLAGQSSGANMIRALLGVPSASNLFRSAILQSDPMNFGLLRPTNQQNLLNNFTGAIGCNSASCMNTVSLSSILSAQDAIQWNPLSIDATVGEGQPIRPLFDGSFITSPVEPGASFPSSVNKPLMITTVLHEGANAIYSIFPDPVPEMYFWGATDRTFGAERTDIILSSPYYVPSPAFIVDGALDGRGQLQLLATDYLYKCPGWTFGKAWAQSGGQVYVGEYVNGASYPANANIPICTQPGVVCHQDDIQIVFGTVPSPTPAQAALTSEIQQRYRAFLNNGNPNVAGLANWEPATSTDARAIKLGGSGAVPVGACDPSFWGSAVQYDYQYYNQ</sequence>
<dbReference type="RefSeq" id="XP_001833040.2">
    <property type="nucleotide sequence ID" value="XM_001832988.2"/>
</dbReference>
<dbReference type="GeneID" id="6009531"/>
<evidence type="ECO:0000313" key="6">
    <source>
        <dbReference type="Proteomes" id="UP000001861"/>
    </source>
</evidence>
<dbReference type="GO" id="GO:0016787">
    <property type="term" value="F:hydrolase activity"/>
    <property type="evidence" value="ECO:0007669"/>
    <property type="project" value="UniProtKB-KW"/>
</dbReference>
<comment type="similarity">
    <text evidence="1 3">Belongs to the type-B carboxylesterase/lipase family.</text>
</comment>
<evidence type="ECO:0000256" key="3">
    <source>
        <dbReference type="RuleBase" id="RU361235"/>
    </source>
</evidence>
<dbReference type="STRING" id="240176.A8NEI8"/>
<organism evidence="5 6">
    <name type="scientific">Coprinopsis cinerea (strain Okayama-7 / 130 / ATCC MYA-4618 / FGSC 9003)</name>
    <name type="common">Inky cap fungus</name>
    <name type="synonym">Hormographiella aspergillata</name>
    <dbReference type="NCBI Taxonomy" id="240176"/>
    <lineage>
        <taxon>Eukaryota</taxon>
        <taxon>Fungi</taxon>
        <taxon>Dikarya</taxon>
        <taxon>Basidiomycota</taxon>
        <taxon>Agaricomycotina</taxon>
        <taxon>Agaricomycetes</taxon>
        <taxon>Agaricomycetidae</taxon>
        <taxon>Agaricales</taxon>
        <taxon>Agaricineae</taxon>
        <taxon>Psathyrellaceae</taxon>
        <taxon>Coprinopsis</taxon>
    </lineage>
</organism>
<proteinExistence type="inferred from homology"/>
<evidence type="ECO:0000256" key="1">
    <source>
        <dbReference type="ARBA" id="ARBA00005964"/>
    </source>
</evidence>
<dbReference type="Gene3D" id="3.40.50.1820">
    <property type="entry name" value="alpha/beta hydrolase"/>
    <property type="match status" value="1"/>
</dbReference>
<dbReference type="InterPro" id="IPR029058">
    <property type="entry name" value="AB_hydrolase_fold"/>
</dbReference>
<reference evidence="5 6" key="1">
    <citation type="journal article" date="2010" name="Proc. Natl. Acad. Sci. U.S.A.">
        <title>Insights into evolution of multicellular fungi from the assembled chromosomes of the mushroom Coprinopsis cinerea (Coprinus cinereus).</title>
        <authorList>
            <person name="Stajich J.E."/>
            <person name="Wilke S.K."/>
            <person name="Ahren D."/>
            <person name="Au C.H."/>
            <person name="Birren B.W."/>
            <person name="Borodovsky M."/>
            <person name="Burns C."/>
            <person name="Canback B."/>
            <person name="Casselton L.A."/>
            <person name="Cheng C.K."/>
            <person name="Deng J."/>
            <person name="Dietrich F.S."/>
            <person name="Fargo D.C."/>
            <person name="Farman M.L."/>
            <person name="Gathman A.C."/>
            <person name="Goldberg J."/>
            <person name="Guigo R."/>
            <person name="Hoegger P.J."/>
            <person name="Hooker J.B."/>
            <person name="Huggins A."/>
            <person name="James T.Y."/>
            <person name="Kamada T."/>
            <person name="Kilaru S."/>
            <person name="Kodira C."/>
            <person name="Kues U."/>
            <person name="Kupfer D."/>
            <person name="Kwan H.S."/>
            <person name="Lomsadze A."/>
            <person name="Li W."/>
            <person name="Lilly W.W."/>
            <person name="Ma L.J."/>
            <person name="Mackey A.J."/>
            <person name="Manning G."/>
            <person name="Martin F."/>
            <person name="Muraguchi H."/>
            <person name="Natvig D.O."/>
            <person name="Palmerini H."/>
            <person name="Ramesh M.A."/>
            <person name="Rehmeyer C.J."/>
            <person name="Roe B.A."/>
            <person name="Shenoy N."/>
            <person name="Stanke M."/>
            <person name="Ter-Hovhannisyan V."/>
            <person name="Tunlid A."/>
            <person name="Velagapudi R."/>
            <person name="Vision T.J."/>
            <person name="Zeng Q."/>
            <person name="Zolan M.E."/>
            <person name="Pukkila P.J."/>
        </authorList>
    </citation>
    <scope>NUCLEOTIDE SEQUENCE [LARGE SCALE GENOMIC DNA]</scope>
    <source>
        <strain evidence="6">Okayama-7 / 130 / ATCC MYA-4618 / FGSC 9003</strain>
    </source>
</reference>
<comment type="caution">
    <text evidence="5">The sequence shown here is derived from an EMBL/GenBank/DDBJ whole genome shotgun (WGS) entry which is preliminary data.</text>
</comment>
<dbReference type="PROSITE" id="PS00122">
    <property type="entry name" value="CARBOXYLESTERASE_B_1"/>
    <property type="match status" value="1"/>
</dbReference>
<evidence type="ECO:0000259" key="4">
    <source>
        <dbReference type="Pfam" id="PF00135"/>
    </source>
</evidence>
<dbReference type="VEuPathDB" id="FungiDB:CC1G_01102"/>
<dbReference type="Proteomes" id="UP000001861">
    <property type="component" value="Unassembled WGS sequence"/>
</dbReference>
<keyword evidence="6" id="KW-1185">Reference proteome</keyword>
<dbReference type="OMA" id="TWTFARN"/>
<dbReference type="Pfam" id="PF00135">
    <property type="entry name" value="COesterase"/>
    <property type="match status" value="2"/>
</dbReference>